<dbReference type="EMBL" id="FNXT01001052">
    <property type="protein sequence ID" value="SZX71461.1"/>
    <property type="molecule type" value="Genomic_DNA"/>
</dbReference>
<dbReference type="CDD" id="cd16495">
    <property type="entry name" value="RING_CH-C4HC3_MARCH"/>
    <property type="match status" value="1"/>
</dbReference>
<dbReference type="Gene3D" id="3.30.40.10">
    <property type="entry name" value="Zinc/RING finger domain, C3HC4 (zinc finger)"/>
    <property type="match status" value="1"/>
</dbReference>
<evidence type="ECO:0000259" key="7">
    <source>
        <dbReference type="PROSITE" id="PS50089"/>
    </source>
</evidence>
<dbReference type="Proteomes" id="UP000256970">
    <property type="component" value="Unassembled WGS sequence"/>
</dbReference>
<dbReference type="PROSITE" id="PS50089">
    <property type="entry name" value="ZF_RING_2"/>
    <property type="match status" value="1"/>
</dbReference>
<dbReference type="InterPro" id="IPR013083">
    <property type="entry name" value="Znf_RING/FYVE/PHD"/>
</dbReference>
<feature type="transmembrane region" description="Helical" evidence="6">
    <location>
        <begin position="286"/>
        <end position="316"/>
    </location>
</feature>
<evidence type="ECO:0000256" key="3">
    <source>
        <dbReference type="ARBA" id="ARBA00022833"/>
    </source>
</evidence>
<feature type="region of interest" description="Disordered" evidence="5">
    <location>
        <begin position="1"/>
        <end position="29"/>
    </location>
</feature>
<dbReference type="Pfam" id="PF12906">
    <property type="entry name" value="RINGv"/>
    <property type="match status" value="1"/>
</dbReference>
<keyword evidence="10" id="KW-1185">Reference proteome</keyword>
<dbReference type="SUPFAM" id="SSF57850">
    <property type="entry name" value="RING/U-box"/>
    <property type="match status" value="1"/>
</dbReference>
<dbReference type="SMART" id="SM00744">
    <property type="entry name" value="RINGv"/>
    <property type="match status" value="1"/>
</dbReference>
<reference evidence="9 10" key="1">
    <citation type="submission" date="2016-10" db="EMBL/GenBank/DDBJ databases">
        <authorList>
            <person name="Cai Z."/>
        </authorList>
    </citation>
    <scope>NUCLEOTIDE SEQUENCE [LARGE SCALE GENOMIC DNA]</scope>
</reference>
<evidence type="ECO:0000256" key="6">
    <source>
        <dbReference type="SAM" id="Phobius"/>
    </source>
</evidence>
<dbReference type="AlphaFoldDB" id="A0A383W1U5"/>
<feature type="transmembrane region" description="Helical" evidence="6">
    <location>
        <begin position="223"/>
        <end position="243"/>
    </location>
</feature>
<feature type="transmembrane region" description="Helical" evidence="6">
    <location>
        <begin position="143"/>
        <end position="173"/>
    </location>
</feature>
<dbReference type="InterPro" id="IPR001841">
    <property type="entry name" value="Znf_RING"/>
</dbReference>
<feature type="region of interest" description="Disordered" evidence="5">
    <location>
        <begin position="337"/>
        <end position="363"/>
    </location>
</feature>
<dbReference type="STRING" id="3088.A0A383W1U5"/>
<feature type="domain" description="RING-type" evidence="7">
    <location>
        <begin position="79"/>
        <end position="135"/>
    </location>
</feature>
<dbReference type="GO" id="GO:0008270">
    <property type="term" value="F:zinc ion binding"/>
    <property type="evidence" value="ECO:0007669"/>
    <property type="project" value="UniProtKB-KW"/>
</dbReference>
<evidence type="ECO:0000256" key="5">
    <source>
        <dbReference type="SAM" id="MobiDB-lite"/>
    </source>
</evidence>
<evidence type="ECO:0000313" key="9">
    <source>
        <dbReference type="EMBL" id="SZX71461.1"/>
    </source>
</evidence>
<keyword evidence="6" id="KW-0812">Transmembrane</keyword>
<feature type="compositionally biased region" description="Basic and acidic residues" evidence="5">
    <location>
        <begin position="337"/>
        <end position="348"/>
    </location>
</feature>
<evidence type="ECO:0000313" key="10">
    <source>
        <dbReference type="Proteomes" id="UP000256970"/>
    </source>
</evidence>
<dbReference type="PANTHER" id="PTHR46347">
    <property type="entry name" value="RING/FYVE/PHD ZINC FINGER SUPERFAMILY PROTEIN"/>
    <property type="match status" value="1"/>
</dbReference>
<evidence type="ECO:0000259" key="8">
    <source>
        <dbReference type="PROSITE" id="PS51292"/>
    </source>
</evidence>
<dbReference type="InterPro" id="IPR011016">
    <property type="entry name" value="Znf_RING-CH"/>
</dbReference>
<proteinExistence type="predicted"/>
<keyword evidence="6" id="KW-1133">Transmembrane helix</keyword>
<keyword evidence="3" id="KW-0862">Zinc</keyword>
<protein>
    <submittedName>
        <fullName evidence="9">Uncharacterized protein</fullName>
    </submittedName>
</protein>
<feature type="region of interest" description="Disordered" evidence="5">
    <location>
        <begin position="183"/>
        <end position="204"/>
    </location>
</feature>
<feature type="domain" description="RING-CH-type" evidence="8">
    <location>
        <begin position="71"/>
        <end position="141"/>
    </location>
</feature>
<organism evidence="9 10">
    <name type="scientific">Tetradesmus obliquus</name>
    <name type="common">Green alga</name>
    <name type="synonym">Acutodesmus obliquus</name>
    <dbReference type="NCBI Taxonomy" id="3088"/>
    <lineage>
        <taxon>Eukaryota</taxon>
        <taxon>Viridiplantae</taxon>
        <taxon>Chlorophyta</taxon>
        <taxon>core chlorophytes</taxon>
        <taxon>Chlorophyceae</taxon>
        <taxon>CS clade</taxon>
        <taxon>Sphaeropleales</taxon>
        <taxon>Scenedesmaceae</taxon>
        <taxon>Tetradesmus</taxon>
    </lineage>
</organism>
<name>A0A383W1U5_TETOB</name>
<sequence>MTGSRGNTKVAAATGDQASVDDARQRDEESAPLLQAGFQRTAATEVAVDIAPAGQASCCSHRSLSCSSVPDKDKVIGTCRICFEQETAESQDRSNPLICPCMCSGSSKYVHRQCLQQWRETNHRADASYQCEICKYRYRYQRLWWASILGHQVTLAVMFVLVMAASIAVLGYIPVTNDMFGKSSSSSGGDPSPSPSPSPGGGGSGSSWNIDAPYPVIHLLNGLIMLGIVGLCLSLLLLCAACCGARAAIFLPDTIWCPCMWCLECNGSGAPLMGEALAAGGGECCIAFGAVIAVMMLLVGLVTACYMLYGVIWLFVQSGLSRAQNIVENVQQDRERARGWAADKKEEGPAGSSSSSGAGEQQV</sequence>
<gene>
    <name evidence="9" type="ORF">BQ4739_LOCUS11606</name>
</gene>
<dbReference type="PROSITE" id="PS51292">
    <property type="entry name" value="ZF_RING_CH"/>
    <property type="match status" value="1"/>
</dbReference>
<accession>A0A383W1U5</accession>
<keyword evidence="6" id="KW-0472">Membrane</keyword>
<evidence type="ECO:0000256" key="2">
    <source>
        <dbReference type="ARBA" id="ARBA00022771"/>
    </source>
</evidence>
<evidence type="ECO:0000256" key="1">
    <source>
        <dbReference type="ARBA" id="ARBA00022723"/>
    </source>
</evidence>
<dbReference type="PANTHER" id="PTHR46347:SF1">
    <property type="entry name" value="RING_FYVE_PHD ZINC FINGER SUPERFAMILY PROTEIN"/>
    <property type="match status" value="1"/>
</dbReference>
<keyword evidence="2 4" id="KW-0863">Zinc-finger</keyword>
<keyword evidence="1" id="KW-0479">Metal-binding</keyword>
<feature type="compositionally biased region" description="Low complexity" evidence="5">
    <location>
        <begin position="350"/>
        <end position="363"/>
    </location>
</feature>
<evidence type="ECO:0000256" key="4">
    <source>
        <dbReference type="PROSITE-ProRule" id="PRU00175"/>
    </source>
</evidence>